<accession>A0ABU4YLY2</accession>
<keyword evidence="2 6" id="KW-0808">Transferase</keyword>
<evidence type="ECO:0000256" key="5">
    <source>
        <dbReference type="PROSITE-ProRule" id="PRU00533"/>
    </source>
</evidence>
<keyword evidence="4 5" id="KW-0071">Autoinducer synthesis</keyword>
<dbReference type="PROSITE" id="PS51187">
    <property type="entry name" value="AUTOINDUCER_SYNTH_2"/>
    <property type="match status" value="1"/>
</dbReference>
<dbReference type="SUPFAM" id="SSF55729">
    <property type="entry name" value="Acyl-CoA N-acyltransferases (Nat)"/>
    <property type="match status" value="1"/>
</dbReference>
<evidence type="ECO:0000256" key="2">
    <source>
        <dbReference type="ARBA" id="ARBA00022679"/>
    </source>
</evidence>
<proteinExistence type="inferred from homology"/>
<dbReference type="InterPro" id="IPR016181">
    <property type="entry name" value="Acyl_CoA_acyltransferase"/>
</dbReference>
<dbReference type="PANTHER" id="PTHR39322:SF1">
    <property type="entry name" value="ISOVALERYL-HOMOSERINE LACTONE SYNTHASE"/>
    <property type="match status" value="1"/>
</dbReference>
<evidence type="ECO:0000256" key="4">
    <source>
        <dbReference type="ARBA" id="ARBA00022929"/>
    </source>
</evidence>
<gene>
    <name evidence="7" type="ORF">RFM52_22570</name>
</gene>
<dbReference type="InterPro" id="IPR001690">
    <property type="entry name" value="Autoind_synthase"/>
</dbReference>
<evidence type="ECO:0000256" key="1">
    <source>
        <dbReference type="ARBA" id="ARBA00022654"/>
    </source>
</evidence>
<keyword evidence="8" id="KW-1185">Reference proteome</keyword>
<dbReference type="EMBL" id="JAVIIV010000016">
    <property type="protein sequence ID" value="MDX8487967.1"/>
    <property type="molecule type" value="Genomic_DNA"/>
</dbReference>
<sequence length="196" mass="22713">MLHIVTNENVDLYREDMEQAFRLRHKVFVEERGWSELRREDGREIDRFDNEHAVHMLFMDDDGRVIGYQRLLPSTKPHLLSEVLSSLCEVDRPVGPNIWEWTRYCVEAGHRERGRMLSPVANTLLSGIVEWGVHNGVDTIIIEMNPLWLLRLVQLHFRVTPLGLPRIISGEETLAVTASFDKRTLARLSEMRTAAS</sequence>
<evidence type="ECO:0000256" key="3">
    <source>
        <dbReference type="ARBA" id="ARBA00022691"/>
    </source>
</evidence>
<evidence type="ECO:0000256" key="6">
    <source>
        <dbReference type="RuleBase" id="RU361135"/>
    </source>
</evidence>
<evidence type="ECO:0000313" key="8">
    <source>
        <dbReference type="Proteomes" id="UP001280156"/>
    </source>
</evidence>
<organism evidence="7 8">
    <name type="scientific">Mesorhizobium humile</name>
    <dbReference type="NCBI Taxonomy" id="3072313"/>
    <lineage>
        <taxon>Bacteria</taxon>
        <taxon>Pseudomonadati</taxon>
        <taxon>Pseudomonadota</taxon>
        <taxon>Alphaproteobacteria</taxon>
        <taxon>Hyphomicrobiales</taxon>
        <taxon>Phyllobacteriaceae</taxon>
        <taxon>Mesorhizobium</taxon>
    </lineage>
</organism>
<keyword evidence="3 6" id="KW-0949">S-adenosyl-L-methionine</keyword>
<dbReference type="Pfam" id="PF00765">
    <property type="entry name" value="Autoind_synth"/>
    <property type="match status" value="1"/>
</dbReference>
<dbReference type="EC" id="2.3.1.184" evidence="6"/>
<dbReference type="PANTHER" id="PTHR39322">
    <property type="entry name" value="ACYL-HOMOSERINE-LACTONE SYNTHASE"/>
    <property type="match status" value="1"/>
</dbReference>
<reference evidence="7 8" key="1">
    <citation type="submission" date="2023-08" db="EMBL/GenBank/DDBJ databases">
        <title>Implementing the SeqCode for naming new Mesorhizobium species isolated from Vachellia karroo root nodules.</title>
        <authorList>
            <person name="Van Lill M."/>
        </authorList>
    </citation>
    <scope>NUCLEOTIDE SEQUENCE [LARGE SCALE GENOMIC DNA]</scope>
    <source>
        <strain evidence="7 8">VK2B</strain>
    </source>
</reference>
<comment type="caution">
    <text evidence="7">The sequence shown here is derived from an EMBL/GenBank/DDBJ whole genome shotgun (WGS) entry which is preliminary data.</text>
</comment>
<dbReference type="RefSeq" id="WP_320293548.1">
    <property type="nucleotide sequence ID" value="NZ_JAVIIU010000001.1"/>
</dbReference>
<dbReference type="Proteomes" id="UP001280156">
    <property type="component" value="Unassembled WGS sequence"/>
</dbReference>
<keyword evidence="1 5" id="KW-0673">Quorum sensing</keyword>
<evidence type="ECO:0000313" key="7">
    <source>
        <dbReference type="EMBL" id="MDX8487967.1"/>
    </source>
</evidence>
<protein>
    <recommendedName>
        <fullName evidence="6">Acyl-homoserine-lactone synthase</fullName>
        <ecNumber evidence="6">2.3.1.184</ecNumber>
    </recommendedName>
    <alternativeName>
        <fullName evidence="6">Autoinducer synthesis protein</fullName>
    </alternativeName>
</protein>
<dbReference type="PRINTS" id="PR01549">
    <property type="entry name" value="AUTOINDCRSYN"/>
</dbReference>
<dbReference type="Gene3D" id="3.40.630.30">
    <property type="match status" value="1"/>
</dbReference>
<comment type="catalytic activity">
    <reaction evidence="6">
        <text>a fatty acyl-[ACP] + S-adenosyl-L-methionine = an N-acyl-L-homoserine lactone + S-methyl-5'-thioadenosine + holo-[ACP] + H(+)</text>
        <dbReference type="Rhea" id="RHEA:10096"/>
        <dbReference type="Rhea" id="RHEA-COMP:9685"/>
        <dbReference type="Rhea" id="RHEA-COMP:14125"/>
        <dbReference type="ChEBI" id="CHEBI:15378"/>
        <dbReference type="ChEBI" id="CHEBI:17509"/>
        <dbReference type="ChEBI" id="CHEBI:55474"/>
        <dbReference type="ChEBI" id="CHEBI:59789"/>
        <dbReference type="ChEBI" id="CHEBI:64479"/>
        <dbReference type="ChEBI" id="CHEBI:138651"/>
        <dbReference type="EC" id="2.3.1.184"/>
    </reaction>
</comment>
<name>A0ABU4YLY2_9HYPH</name>
<comment type="similarity">
    <text evidence="5 6">Belongs to the autoinducer synthase family.</text>
</comment>